<accession>A0A023BTT7</accession>
<dbReference type="EMBL" id="AQRA01000005">
    <property type="protein sequence ID" value="EZH73395.1"/>
    <property type="molecule type" value="Genomic_DNA"/>
</dbReference>
<dbReference type="RefSeq" id="WP_117590047.1">
    <property type="nucleotide sequence ID" value="NZ_AQRA01000005.1"/>
</dbReference>
<dbReference type="STRING" id="1317122.ATO12_15760"/>
<keyword evidence="2" id="KW-1185">Reference proteome</keyword>
<reference evidence="1 2" key="1">
    <citation type="submission" date="2014-04" db="EMBL/GenBank/DDBJ databases">
        <title>Aquimarina sp. 22II-S11-z7 Genome Sequencing.</title>
        <authorList>
            <person name="Lai Q."/>
        </authorList>
    </citation>
    <scope>NUCLEOTIDE SEQUENCE [LARGE SCALE GENOMIC DNA]</scope>
    <source>
        <strain evidence="1 2">22II-S11-z7</strain>
    </source>
</reference>
<evidence type="ECO:0000313" key="2">
    <source>
        <dbReference type="Proteomes" id="UP000023541"/>
    </source>
</evidence>
<protein>
    <recommendedName>
        <fullName evidence="3">DUF3299 domain-containing protein</fullName>
    </recommendedName>
</protein>
<proteinExistence type="predicted"/>
<gene>
    <name evidence="1" type="ORF">ATO12_15760</name>
</gene>
<dbReference type="AlphaFoldDB" id="A0A023BTT7"/>
<dbReference type="Gene3D" id="2.40.50.870">
    <property type="entry name" value="Protein of unknown function (DUF3299)"/>
    <property type="match status" value="1"/>
</dbReference>
<dbReference type="OrthoDB" id="1348500at2"/>
<dbReference type="eggNOG" id="COG3495">
    <property type="taxonomic scope" value="Bacteria"/>
</dbReference>
<sequence length="147" mass="17095">MHKIAFLILFFIVTKFNLFSQEKLTWHDLADVKFYNVYSVKYDDIFLKPRFGPIIKSYQGAQIRIRGYFLDFSIEEDEFFIVSKNPRSSCFFCGAAGPESIVEVVFKQNPKFKTDQIVEVTGVLELNTDDVDHCNYILKEATGRLIN</sequence>
<organism evidence="1 2">
    <name type="scientific">Aquimarina atlantica</name>
    <dbReference type="NCBI Taxonomy" id="1317122"/>
    <lineage>
        <taxon>Bacteria</taxon>
        <taxon>Pseudomonadati</taxon>
        <taxon>Bacteroidota</taxon>
        <taxon>Flavobacteriia</taxon>
        <taxon>Flavobacteriales</taxon>
        <taxon>Flavobacteriaceae</taxon>
        <taxon>Aquimarina</taxon>
    </lineage>
</organism>
<evidence type="ECO:0000313" key="1">
    <source>
        <dbReference type="EMBL" id="EZH73395.1"/>
    </source>
</evidence>
<evidence type="ECO:0008006" key="3">
    <source>
        <dbReference type="Google" id="ProtNLM"/>
    </source>
</evidence>
<comment type="caution">
    <text evidence="1">The sequence shown here is derived from an EMBL/GenBank/DDBJ whole genome shotgun (WGS) entry which is preliminary data.</text>
</comment>
<dbReference type="Proteomes" id="UP000023541">
    <property type="component" value="Unassembled WGS sequence"/>
</dbReference>
<name>A0A023BTT7_9FLAO</name>